<proteinExistence type="predicted"/>
<dbReference type="EMBL" id="AOMB01000030">
    <property type="protein sequence ID" value="EMA38469.1"/>
    <property type="molecule type" value="Genomic_DNA"/>
</dbReference>
<evidence type="ECO:0000313" key="3">
    <source>
        <dbReference type="Proteomes" id="UP000011566"/>
    </source>
</evidence>
<protein>
    <submittedName>
        <fullName evidence="2">Uncharacterized protein</fullName>
    </submittedName>
</protein>
<gene>
    <name evidence="2" type="ORF">C447_09952</name>
</gene>
<dbReference type="Proteomes" id="UP000011566">
    <property type="component" value="Unassembled WGS sequence"/>
</dbReference>
<sequence length="122" mass="13360">MTGTTYEWRSDTPRIRPDGERIGDGDPIDPTDHELRTWPDRVVAVESTDTERTDRSLTQTAIEAATDRKLQEMASQIDGVAEDQSAADLRAELYDHPDSEAVAAAVAAVEDLETDTGTENGE</sequence>
<keyword evidence="3" id="KW-1185">Reference proteome</keyword>
<feature type="compositionally biased region" description="Basic and acidic residues" evidence="1">
    <location>
        <begin position="8"/>
        <end position="34"/>
    </location>
</feature>
<organism evidence="2 3">
    <name type="scientific">Halococcus hamelinensis 100A6</name>
    <dbReference type="NCBI Taxonomy" id="1132509"/>
    <lineage>
        <taxon>Archaea</taxon>
        <taxon>Methanobacteriati</taxon>
        <taxon>Methanobacteriota</taxon>
        <taxon>Stenosarchaea group</taxon>
        <taxon>Halobacteria</taxon>
        <taxon>Halobacteriales</taxon>
        <taxon>Halococcaceae</taxon>
        <taxon>Halococcus</taxon>
    </lineage>
</organism>
<dbReference type="PATRIC" id="fig|1132509.6.peg.2246"/>
<dbReference type="RefSeq" id="WP_007693407.1">
    <property type="nucleotide sequence ID" value="NZ_AJRK01000017.1"/>
</dbReference>
<dbReference type="AlphaFoldDB" id="M0M1K2"/>
<reference evidence="2 3" key="1">
    <citation type="journal article" date="2014" name="PLoS Genet.">
        <title>Phylogenetically driven sequencing of extremely halophilic archaea reveals strategies for static and dynamic osmo-response.</title>
        <authorList>
            <person name="Becker E.A."/>
            <person name="Seitzer P.M."/>
            <person name="Tritt A."/>
            <person name="Larsen D."/>
            <person name="Krusor M."/>
            <person name="Yao A.I."/>
            <person name="Wu D."/>
            <person name="Madern D."/>
            <person name="Eisen J.A."/>
            <person name="Darling A.E."/>
            <person name="Facciotti M.T."/>
        </authorList>
    </citation>
    <scope>NUCLEOTIDE SEQUENCE [LARGE SCALE GENOMIC DNA]</scope>
    <source>
        <strain evidence="2 3">100A6</strain>
    </source>
</reference>
<accession>M0M1K2</accession>
<evidence type="ECO:0000256" key="1">
    <source>
        <dbReference type="SAM" id="MobiDB-lite"/>
    </source>
</evidence>
<name>M0M1K2_9EURY</name>
<feature type="region of interest" description="Disordered" evidence="1">
    <location>
        <begin position="1"/>
        <end position="34"/>
    </location>
</feature>
<evidence type="ECO:0000313" key="2">
    <source>
        <dbReference type="EMBL" id="EMA38469.1"/>
    </source>
</evidence>
<comment type="caution">
    <text evidence="2">The sequence shown here is derived from an EMBL/GenBank/DDBJ whole genome shotgun (WGS) entry which is preliminary data.</text>
</comment>